<feature type="domain" description="Signal transduction histidine kinase subgroup 3 dimerisation and phosphoacceptor" evidence="6">
    <location>
        <begin position="71"/>
        <end position="133"/>
    </location>
</feature>
<keyword evidence="5" id="KW-0472">Membrane</keyword>
<feature type="transmembrane region" description="Helical" evidence="5">
    <location>
        <begin position="15"/>
        <end position="34"/>
    </location>
</feature>
<protein>
    <recommendedName>
        <fullName evidence="6">Signal transduction histidine kinase subgroup 3 dimerisation and phosphoacceptor domain-containing protein</fullName>
    </recommendedName>
</protein>
<dbReference type="InterPro" id="IPR011712">
    <property type="entry name" value="Sig_transdc_His_kin_sub3_dim/P"/>
</dbReference>
<comment type="caution">
    <text evidence="7">The sequence shown here is derived from an EMBL/GenBank/DDBJ whole genome shotgun (WGS) entry which is preliminary data.</text>
</comment>
<dbReference type="GO" id="GO:0016020">
    <property type="term" value="C:membrane"/>
    <property type="evidence" value="ECO:0007669"/>
    <property type="project" value="InterPro"/>
</dbReference>
<evidence type="ECO:0000259" key="6">
    <source>
        <dbReference type="Pfam" id="PF07730"/>
    </source>
</evidence>
<dbReference type="GO" id="GO:0000155">
    <property type="term" value="F:phosphorelay sensor kinase activity"/>
    <property type="evidence" value="ECO:0007669"/>
    <property type="project" value="InterPro"/>
</dbReference>
<keyword evidence="4" id="KW-0175">Coiled coil</keyword>
<sequence>MPILAGTYDVFFKQMSFYIEIKLLFIVLNSLVLVSSSKIKSEQQAMEQASQLLRELQATQHLLESTVKRDERLRIARDLHDSMGHKLTALKLQLELASHLAPDLMLDKVNTAKKLSGTLLDDVRASVNEFRDSNGIDLNKAVKALVPNIASVRFELKLDLNQQLLSNRQAETLFRCIQESITNVLRHANANHCLIELDDNGCNAFLRVQDNGDTKNSSNNPGNGLAGMAERVKEVDGEIMCGFNQSGFEVKLSLPLDHIH</sequence>
<evidence type="ECO:0000256" key="4">
    <source>
        <dbReference type="SAM" id="Coils"/>
    </source>
</evidence>
<keyword evidence="3" id="KW-0902">Two-component regulatory system</keyword>
<dbReference type="SUPFAM" id="SSF55874">
    <property type="entry name" value="ATPase domain of HSP90 chaperone/DNA topoisomerase II/histidine kinase"/>
    <property type="match status" value="1"/>
</dbReference>
<organism evidence="7 8">
    <name type="scientific">Agaribacter marinus</name>
    <dbReference type="NCBI Taxonomy" id="1431249"/>
    <lineage>
        <taxon>Bacteria</taxon>
        <taxon>Pseudomonadati</taxon>
        <taxon>Pseudomonadota</taxon>
        <taxon>Gammaproteobacteria</taxon>
        <taxon>Alteromonadales</taxon>
        <taxon>Alteromonadaceae</taxon>
        <taxon>Agaribacter</taxon>
    </lineage>
</organism>
<dbReference type="PANTHER" id="PTHR24421:SF59">
    <property type="entry name" value="OXYGEN SENSOR HISTIDINE KINASE NREB"/>
    <property type="match status" value="1"/>
</dbReference>
<accession>A0AA37WJE3</accession>
<keyword evidence="8" id="KW-1185">Reference proteome</keyword>
<dbReference type="PANTHER" id="PTHR24421">
    <property type="entry name" value="NITRATE/NITRITE SENSOR PROTEIN NARX-RELATED"/>
    <property type="match status" value="1"/>
</dbReference>
<name>A0AA37WJE3_9ALTE</name>
<dbReference type="InterPro" id="IPR050482">
    <property type="entry name" value="Sensor_HK_TwoCompSys"/>
</dbReference>
<dbReference type="Gene3D" id="1.20.5.1930">
    <property type="match status" value="1"/>
</dbReference>
<keyword evidence="1" id="KW-0808">Transferase</keyword>
<keyword evidence="5" id="KW-1133">Transmembrane helix</keyword>
<evidence type="ECO:0000256" key="2">
    <source>
        <dbReference type="ARBA" id="ARBA00022777"/>
    </source>
</evidence>
<evidence type="ECO:0000313" key="8">
    <source>
        <dbReference type="Proteomes" id="UP001156601"/>
    </source>
</evidence>
<feature type="coiled-coil region" evidence="4">
    <location>
        <begin position="39"/>
        <end position="66"/>
    </location>
</feature>
<keyword evidence="2" id="KW-0418">Kinase</keyword>
<dbReference type="InterPro" id="IPR036890">
    <property type="entry name" value="HATPase_C_sf"/>
</dbReference>
<proteinExistence type="predicted"/>
<evidence type="ECO:0000313" key="7">
    <source>
        <dbReference type="EMBL" id="GLR72077.1"/>
    </source>
</evidence>
<evidence type="ECO:0000256" key="5">
    <source>
        <dbReference type="SAM" id="Phobius"/>
    </source>
</evidence>
<dbReference type="Proteomes" id="UP001156601">
    <property type="component" value="Unassembled WGS sequence"/>
</dbReference>
<reference evidence="7" key="1">
    <citation type="journal article" date="2014" name="Int. J. Syst. Evol. Microbiol.">
        <title>Complete genome sequence of Corynebacterium casei LMG S-19264T (=DSM 44701T), isolated from a smear-ripened cheese.</title>
        <authorList>
            <consortium name="US DOE Joint Genome Institute (JGI-PGF)"/>
            <person name="Walter F."/>
            <person name="Albersmeier A."/>
            <person name="Kalinowski J."/>
            <person name="Ruckert C."/>
        </authorList>
    </citation>
    <scope>NUCLEOTIDE SEQUENCE</scope>
    <source>
        <strain evidence="7">NBRC 110023</strain>
    </source>
</reference>
<reference evidence="7" key="2">
    <citation type="submission" date="2023-01" db="EMBL/GenBank/DDBJ databases">
        <title>Draft genome sequence of Agaribacter marinus strain NBRC 110023.</title>
        <authorList>
            <person name="Sun Q."/>
            <person name="Mori K."/>
        </authorList>
    </citation>
    <scope>NUCLEOTIDE SEQUENCE</scope>
    <source>
        <strain evidence="7">NBRC 110023</strain>
    </source>
</reference>
<dbReference type="GO" id="GO:0046983">
    <property type="term" value="F:protein dimerization activity"/>
    <property type="evidence" value="ECO:0007669"/>
    <property type="project" value="InterPro"/>
</dbReference>
<evidence type="ECO:0000256" key="1">
    <source>
        <dbReference type="ARBA" id="ARBA00022679"/>
    </source>
</evidence>
<dbReference type="Gene3D" id="3.30.565.10">
    <property type="entry name" value="Histidine kinase-like ATPase, C-terminal domain"/>
    <property type="match status" value="1"/>
</dbReference>
<dbReference type="AlphaFoldDB" id="A0AA37WJE3"/>
<gene>
    <name evidence="7" type="ORF">GCM10007852_29850</name>
</gene>
<dbReference type="CDD" id="cd16917">
    <property type="entry name" value="HATPase_UhpB-NarQ-NarX-like"/>
    <property type="match status" value="1"/>
</dbReference>
<dbReference type="EMBL" id="BSOT01000007">
    <property type="protein sequence ID" value="GLR72077.1"/>
    <property type="molecule type" value="Genomic_DNA"/>
</dbReference>
<keyword evidence="5" id="KW-0812">Transmembrane</keyword>
<dbReference type="Pfam" id="PF07730">
    <property type="entry name" value="HisKA_3"/>
    <property type="match status" value="1"/>
</dbReference>
<evidence type="ECO:0000256" key="3">
    <source>
        <dbReference type="ARBA" id="ARBA00023012"/>
    </source>
</evidence>